<dbReference type="Proteomes" id="UP000249396">
    <property type="component" value="Unassembled WGS sequence"/>
</dbReference>
<dbReference type="AlphaFoldDB" id="A0A2W4S1Z2"/>
<evidence type="ECO:0000313" key="2">
    <source>
        <dbReference type="Proteomes" id="UP000249396"/>
    </source>
</evidence>
<dbReference type="EMBL" id="QJPH01000037">
    <property type="protein sequence ID" value="PZN87469.1"/>
    <property type="molecule type" value="Genomic_DNA"/>
</dbReference>
<protein>
    <submittedName>
        <fullName evidence="1">IS1634 family transposase</fullName>
    </submittedName>
</protein>
<evidence type="ECO:0000313" key="1">
    <source>
        <dbReference type="EMBL" id="PZN87469.1"/>
    </source>
</evidence>
<gene>
    <name evidence="1" type="ORF">DM484_00305</name>
</gene>
<sequence>MTWVSRVPETFGSATALTQAVAGDLAASGEEMAWRTFCVVEAGVRQRWLVVHSRAARNRAEKTLQRKHLLQGDSEMKAF</sequence>
<feature type="non-terminal residue" evidence="1">
    <location>
        <position position="79"/>
    </location>
</feature>
<reference evidence="1 2" key="1">
    <citation type="journal article" date="2018" name="Aquat. Microb. Ecol.">
        <title>Gammaproteobacterial methanotrophs dominate.</title>
        <authorList>
            <person name="Rissanen A.J."/>
            <person name="Saarenheimo J."/>
            <person name="Tiirola M."/>
            <person name="Peura S."/>
            <person name="Aalto S.L."/>
            <person name="Karvinen A."/>
            <person name="Nykanen H."/>
        </authorList>
    </citation>
    <scope>NUCLEOTIDE SEQUENCE [LARGE SCALE GENOMIC DNA]</scope>
    <source>
        <strain evidence="1">AMbin10</strain>
    </source>
</reference>
<organism evidence="1 2">
    <name type="scientific">Candidatus Methylumidiphilus alinenensis</name>
    <dbReference type="NCBI Taxonomy" id="2202197"/>
    <lineage>
        <taxon>Bacteria</taxon>
        <taxon>Pseudomonadati</taxon>
        <taxon>Pseudomonadota</taxon>
        <taxon>Gammaproteobacteria</taxon>
        <taxon>Methylococcales</taxon>
        <taxon>Candidatus Methylumidiphilus</taxon>
    </lineage>
</organism>
<accession>A0A2W4S1Z2</accession>
<proteinExistence type="predicted"/>
<name>A0A2W4S1Z2_9GAMM</name>
<comment type="caution">
    <text evidence="1">The sequence shown here is derived from an EMBL/GenBank/DDBJ whole genome shotgun (WGS) entry which is preliminary data.</text>
</comment>